<dbReference type="InterPro" id="IPR014840">
    <property type="entry name" value="HRD"/>
</dbReference>
<dbReference type="VEuPathDB" id="VectorBase:CPIJ008648"/>
<feature type="domain" description="Hpc2-related" evidence="3">
    <location>
        <begin position="149"/>
        <end position="195"/>
    </location>
</feature>
<feature type="compositionally biased region" description="Low complexity" evidence="2">
    <location>
        <begin position="907"/>
        <end position="928"/>
    </location>
</feature>
<dbReference type="Proteomes" id="UP000002320">
    <property type="component" value="Unassembled WGS sequence"/>
</dbReference>
<feature type="compositionally biased region" description="Low complexity" evidence="2">
    <location>
        <begin position="716"/>
        <end position="736"/>
    </location>
</feature>
<feature type="compositionally biased region" description="Acidic residues" evidence="2">
    <location>
        <begin position="225"/>
        <end position="237"/>
    </location>
</feature>
<feature type="compositionally biased region" description="Basic and acidic residues" evidence="2">
    <location>
        <begin position="339"/>
        <end position="355"/>
    </location>
</feature>
<dbReference type="InParanoid" id="B0WND2"/>
<feature type="compositionally biased region" description="Gly residues" evidence="2">
    <location>
        <begin position="407"/>
        <end position="416"/>
    </location>
</feature>
<dbReference type="KEGG" id="cqu:CpipJ_CPIJ008648"/>
<evidence type="ECO:0000256" key="1">
    <source>
        <dbReference type="ARBA" id="ARBA00022553"/>
    </source>
</evidence>
<dbReference type="EnsemblMetazoa" id="CPIJ008648-RA">
    <property type="protein sequence ID" value="CPIJ008648-PA"/>
    <property type="gene ID" value="CPIJ008648"/>
</dbReference>
<dbReference type="GO" id="GO:0006325">
    <property type="term" value="P:chromatin organization"/>
    <property type="evidence" value="ECO:0007669"/>
    <property type="project" value="TreeGrafter"/>
</dbReference>
<dbReference type="OrthoDB" id="68076at2759"/>
<dbReference type="eggNOG" id="KOG4786">
    <property type="taxonomic scope" value="Eukaryota"/>
</dbReference>
<feature type="compositionally biased region" description="Gly residues" evidence="2">
    <location>
        <begin position="48"/>
        <end position="57"/>
    </location>
</feature>
<feature type="region of interest" description="Disordered" evidence="2">
    <location>
        <begin position="19"/>
        <end position="66"/>
    </location>
</feature>
<evidence type="ECO:0000313" key="6">
    <source>
        <dbReference type="EnsemblMetazoa" id="CPIJ008648-PA"/>
    </source>
</evidence>
<feature type="compositionally biased region" description="Low complexity" evidence="2">
    <location>
        <begin position="1036"/>
        <end position="1058"/>
    </location>
</feature>
<dbReference type="HOGENOM" id="CLU_273974_0_0_1"/>
<feature type="region of interest" description="Disordered" evidence="2">
    <location>
        <begin position="654"/>
        <end position="781"/>
    </location>
</feature>
<evidence type="ECO:0000256" key="2">
    <source>
        <dbReference type="SAM" id="MobiDB-lite"/>
    </source>
</evidence>
<feature type="compositionally biased region" description="Low complexity" evidence="2">
    <location>
        <begin position="33"/>
        <end position="47"/>
    </location>
</feature>
<accession>B0WND2</accession>
<reference evidence="5" key="1">
    <citation type="submission" date="2007-03" db="EMBL/GenBank/DDBJ databases">
        <title>Annotation of Culex pipiens quinquefasciatus.</title>
        <authorList>
            <consortium name="The Broad Institute Genome Sequencing Platform"/>
            <person name="Atkinson P.W."/>
            <person name="Hemingway J."/>
            <person name="Christensen B.M."/>
            <person name="Higgs S."/>
            <person name="Kodira C."/>
            <person name="Hannick L."/>
            <person name="Megy K."/>
            <person name="O'Leary S."/>
            <person name="Pearson M."/>
            <person name="Haas B.J."/>
            <person name="Mauceli E."/>
            <person name="Wortman J.R."/>
            <person name="Lee N.H."/>
            <person name="Guigo R."/>
            <person name="Stanke M."/>
            <person name="Alvarado L."/>
            <person name="Amedeo P."/>
            <person name="Antoine C.H."/>
            <person name="Arensburger P."/>
            <person name="Bidwell S.L."/>
            <person name="Crawford M."/>
            <person name="Camaro F."/>
            <person name="Devon K."/>
            <person name="Engels R."/>
            <person name="Hammond M."/>
            <person name="Howarth C."/>
            <person name="Koehrsen M."/>
            <person name="Lawson D."/>
            <person name="Montgomery P."/>
            <person name="Nene V."/>
            <person name="Nusbaum C."/>
            <person name="Puiu D."/>
            <person name="Romero-Severson J."/>
            <person name="Severson D.W."/>
            <person name="Shumway M."/>
            <person name="Sisk P."/>
            <person name="Stolte C."/>
            <person name="Zeng Q."/>
            <person name="Eisenstadt E."/>
            <person name="Fraser-Liggett C."/>
            <person name="Strausberg R."/>
            <person name="Galagan J."/>
            <person name="Birren B."/>
            <person name="Collins F.H."/>
        </authorList>
    </citation>
    <scope>NUCLEOTIDE SEQUENCE [LARGE SCALE GENOMIC DNA]</scope>
    <source>
        <strain evidence="5">JHB</strain>
    </source>
</reference>
<feature type="domain" description="Ubinuclein middle" evidence="4">
    <location>
        <begin position="441"/>
        <end position="649"/>
    </location>
</feature>
<evidence type="ECO:0000259" key="3">
    <source>
        <dbReference type="Pfam" id="PF08729"/>
    </source>
</evidence>
<feature type="compositionally biased region" description="Low complexity" evidence="2">
    <location>
        <begin position="1009"/>
        <end position="1026"/>
    </location>
</feature>
<feature type="region of interest" description="Disordered" evidence="2">
    <location>
        <begin position="202"/>
        <end position="420"/>
    </location>
</feature>
<keyword evidence="7" id="KW-1185">Reference proteome</keyword>
<dbReference type="InterPro" id="IPR026947">
    <property type="entry name" value="UBN_middle_dom"/>
</dbReference>
<feature type="compositionally biased region" description="Low complexity" evidence="2">
    <location>
        <begin position="743"/>
        <end position="759"/>
    </location>
</feature>
<dbReference type="VEuPathDB" id="VectorBase:CQUJHB015317"/>
<feature type="compositionally biased region" description="Acidic residues" evidence="2">
    <location>
        <begin position="368"/>
        <end position="392"/>
    </location>
</feature>
<dbReference type="Pfam" id="PF14075">
    <property type="entry name" value="UBN_AB"/>
    <property type="match status" value="1"/>
</dbReference>
<evidence type="ECO:0000313" key="5">
    <source>
        <dbReference type="EMBL" id="EDS31586.1"/>
    </source>
</evidence>
<proteinExistence type="predicted"/>
<feature type="compositionally biased region" description="Polar residues" evidence="2">
    <location>
        <begin position="669"/>
        <end position="689"/>
    </location>
</feature>
<dbReference type="EMBL" id="DS232010">
    <property type="protein sequence ID" value="EDS31586.1"/>
    <property type="molecule type" value="Genomic_DNA"/>
</dbReference>
<dbReference type="GO" id="GO:0005634">
    <property type="term" value="C:nucleus"/>
    <property type="evidence" value="ECO:0007669"/>
    <property type="project" value="TreeGrafter"/>
</dbReference>
<feature type="compositionally biased region" description="Low complexity" evidence="2">
    <location>
        <begin position="567"/>
        <end position="577"/>
    </location>
</feature>
<sequence length="1088" mass="116363">MSDAPVKKRVALTTIGDVVRKSPFGGAGGGSADEGFFPKGFASQAGSSGAGSGGSGSGKPAKSANRQTIRLELELFEPNAKSFPEFNYSKLVHEAQKRKRKKEKKAAAPGTNGFLSDPDAVDHDDVARLAKELEKKYGAGTAYSSGPSRLDYCDRGAGYDEEDSFIDNTEAYDELIPQEVETVGGGFYINSGALEFKTLSNFERPDDHLRMPKPKKRQLSTTSEESSEEEEEEEEEEVVGKKKQKKVVVPAVKAAKKKEAGGTSGTSGTESAAGRGRKRINGHVGKKQKVGGEEKKSGKVVAMTVQKEEKKKKKVEKVSGAIAGGGKEVKVMKTTTVKDMLRAKRDSLLKMEQQKKGGRSSGTVSSSEAEEEGGDGDEEDEDGSSEASDSDSSDSGSGSESDSDSGSGEGEGGAGGSEKEGAVAKVNGEGEGAKKKSVVKLPDNLPDHLVQDLNSLKEIAKATSGKVNFLDGKVADLLLQIDVTSRMCGGSARNSVYKHLESHLQVSRQTLMIKIKKIRIRKEDNKVKKALDKLETVVKEMMPKLVASFEAEKKKAADLRTAQAAAAASAGTDGTSAEKQPDVKSPKRKFPWNDTLRGLLADIAQIRKQSFHILRPRKETEEEYVQSYLKKSVVPLWPSGWMRFEDLQKELDRRKKAAQKAKEPKKTAVQLNNSSSNGPAKHSQQQDSVLSPAPPKQPKLVRTPQASPVPPPPSTSPASKKTSDHSIINIISSPPSQKDGAGSSSSHSSPYPAAQQQQQPPRPQSQPPRTSPNFDEDLIKAHVINLETAHSATKTSTAPVPDYLRIQSPALSSAASSASSSRRQSVYQDQPPPMAHASTSTPPNANARKGARKSRDEDSDSSIEIVGEYSMADNGTTNTAVKKSDPLNLAMPTLNKDKYKKLGAGTGSSASSAKSNSSSSTKTTINNNLDKHAGKYGGFALPMTGLHHQPQDLKPTTSVPTPPPPPRSSSTGPNDLDVIRIMRELQELQAIQMAKQPSPKPAHSDSRKSTVSSSASMVGSTSSSTSTPPPPRKSDAAQSPAQQQQQQQSHHSSSSAASAVTIDCDNFEEDFLFANYSYDSAKKRTAYK</sequence>
<dbReference type="FunCoup" id="B0WND2">
    <property type="interactions" value="1267"/>
</dbReference>
<evidence type="ECO:0000259" key="4">
    <source>
        <dbReference type="Pfam" id="PF14075"/>
    </source>
</evidence>
<feature type="compositionally biased region" description="Pro residues" evidence="2">
    <location>
        <begin position="760"/>
        <end position="770"/>
    </location>
</feature>
<dbReference type="STRING" id="7176.B0WND2"/>
<feature type="compositionally biased region" description="Low complexity" evidence="2">
    <location>
        <begin position="810"/>
        <end position="821"/>
    </location>
</feature>
<dbReference type="PANTHER" id="PTHR21669:SF28">
    <property type="entry name" value="YEMANUCLEIN"/>
    <property type="match status" value="1"/>
</dbReference>
<dbReference type="Pfam" id="PF08729">
    <property type="entry name" value="HUN"/>
    <property type="match status" value="1"/>
</dbReference>
<feature type="compositionally biased region" description="Basic residues" evidence="2">
    <location>
        <begin position="275"/>
        <end position="289"/>
    </location>
</feature>
<feature type="region of interest" description="Disordered" evidence="2">
    <location>
        <begin position="993"/>
        <end position="1058"/>
    </location>
</feature>
<dbReference type="AlphaFoldDB" id="B0WND2"/>
<dbReference type="OMA" id="AKYELDC"/>
<evidence type="ECO:0000313" key="7">
    <source>
        <dbReference type="Proteomes" id="UP000002320"/>
    </source>
</evidence>
<feature type="region of interest" description="Disordered" evidence="2">
    <location>
        <begin position="900"/>
        <end position="975"/>
    </location>
</feature>
<feature type="region of interest" description="Disordered" evidence="2">
    <location>
        <begin position="97"/>
        <end position="120"/>
    </location>
</feature>
<feature type="compositionally biased region" description="Low complexity" evidence="2">
    <location>
        <begin position="393"/>
        <end position="406"/>
    </location>
</feature>
<gene>
    <name evidence="6" type="primary">6040888</name>
    <name evidence="5" type="ORF">CpipJ_CPIJ008648</name>
</gene>
<protein>
    <submittedName>
        <fullName evidence="5 6">Yemanuclein</fullName>
    </submittedName>
</protein>
<feature type="region of interest" description="Disordered" evidence="2">
    <location>
        <begin position="810"/>
        <end position="862"/>
    </location>
</feature>
<reference evidence="6" key="2">
    <citation type="submission" date="2020-05" db="UniProtKB">
        <authorList>
            <consortium name="EnsemblMetazoa"/>
        </authorList>
    </citation>
    <scope>IDENTIFICATION</scope>
    <source>
        <strain evidence="6">JHB</strain>
    </source>
</reference>
<name>B0WND2_CULQU</name>
<organism>
    <name type="scientific">Culex quinquefasciatus</name>
    <name type="common">Southern house mosquito</name>
    <name type="synonym">Culex pungens</name>
    <dbReference type="NCBI Taxonomy" id="7176"/>
    <lineage>
        <taxon>Eukaryota</taxon>
        <taxon>Metazoa</taxon>
        <taxon>Ecdysozoa</taxon>
        <taxon>Arthropoda</taxon>
        <taxon>Hexapoda</taxon>
        <taxon>Insecta</taxon>
        <taxon>Pterygota</taxon>
        <taxon>Neoptera</taxon>
        <taxon>Endopterygota</taxon>
        <taxon>Diptera</taxon>
        <taxon>Nematocera</taxon>
        <taxon>Culicoidea</taxon>
        <taxon>Culicidae</taxon>
        <taxon>Culicinae</taxon>
        <taxon>Culicini</taxon>
        <taxon>Culex</taxon>
        <taxon>Culex</taxon>
    </lineage>
</organism>
<keyword evidence="1" id="KW-0597">Phosphoprotein</keyword>
<feature type="region of interest" description="Disordered" evidence="2">
    <location>
        <begin position="567"/>
        <end position="591"/>
    </location>
</feature>
<dbReference type="PANTHER" id="PTHR21669">
    <property type="entry name" value="CAPZ-INTERACTING PROTEIN AND RELATED PROTEINS"/>
    <property type="match status" value="1"/>
</dbReference>